<organism evidence="1 2">
    <name type="scientific">Zhenhengia yiwuensis</name>
    <dbReference type="NCBI Taxonomy" id="2763666"/>
    <lineage>
        <taxon>Bacteria</taxon>
        <taxon>Bacillati</taxon>
        <taxon>Bacillota</taxon>
        <taxon>Clostridia</taxon>
        <taxon>Lachnospirales</taxon>
        <taxon>Lachnospiraceae</taxon>
        <taxon>Zhenhengia</taxon>
    </lineage>
</organism>
<evidence type="ECO:0000313" key="2">
    <source>
        <dbReference type="Proteomes" id="UP000655830"/>
    </source>
</evidence>
<dbReference type="AlphaFoldDB" id="A0A926EJD3"/>
<name>A0A926EJD3_9FIRM</name>
<proteinExistence type="predicted"/>
<keyword evidence="2" id="KW-1185">Reference proteome</keyword>
<dbReference type="RefSeq" id="WP_249332369.1">
    <property type="nucleotide sequence ID" value="NZ_JACRSY010000008.1"/>
</dbReference>
<comment type="caution">
    <text evidence="1">The sequence shown here is derived from an EMBL/GenBank/DDBJ whole genome shotgun (WGS) entry which is preliminary data.</text>
</comment>
<dbReference type="EMBL" id="JACRSY010000008">
    <property type="protein sequence ID" value="MBC8579227.1"/>
    <property type="molecule type" value="Genomic_DNA"/>
</dbReference>
<gene>
    <name evidence="1" type="ORF">H8718_06770</name>
</gene>
<accession>A0A926EJD3</accession>
<dbReference type="Proteomes" id="UP000655830">
    <property type="component" value="Unassembled WGS sequence"/>
</dbReference>
<reference evidence="1" key="1">
    <citation type="submission" date="2020-08" db="EMBL/GenBank/DDBJ databases">
        <title>Genome public.</title>
        <authorList>
            <person name="Liu C."/>
            <person name="Sun Q."/>
        </authorList>
    </citation>
    <scope>NUCLEOTIDE SEQUENCE</scope>
    <source>
        <strain evidence="1">NSJ-12</strain>
    </source>
</reference>
<sequence length="52" mass="5994">MIHFRQVKKGDETFVGEKKGQIIGRVLNKKDGFTQDNGEVCSRCDISVRRRL</sequence>
<protein>
    <submittedName>
        <fullName evidence="1">Uncharacterized protein</fullName>
    </submittedName>
</protein>
<evidence type="ECO:0000313" key="1">
    <source>
        <dbReference type="EMBL" id="MBC8579227.1"/>
    </source>
</evidence>